<dbReference type="Proteomes" id="UP000613740">
    <property type="component" value="Unassembled WGS sequence"/>
</dbReference>
<gene>
    <name evidence="3" type="ORF">HYH02_000360</name>
</gene>
<feature type="compositionally biased region" description="Low complexity" evidence="1">
    <location>
        <begin position="182"/>
        <end position="201"/>
    </location>
</feature>
<proteinExistence type="predicted"/>
<feature type="region of interest" description="Disordered" evidence="1">
    <location>
        <begin position="760"/>
        <end position="782"/>
    </location>
</feature>
<keyword evidence="2" id="KW-0472">Membrane</keyword>
<feature type="compositionally biased region" description="Low complexity" evidence="1">
    <location>
        <begin position="363"/>
        <end position="373"/>
    </location>
</feature>
<feature type="compositionally biased region" description="Gly residues" evidence="1">
    <location>
        <begin position="390"/>
        <end position="402"/>
    </location>
</feature>
<feature type="region of interest" description="Disordered" evidence="1">
    <location>
        <begin position="360"/>
        <end position="404"/>
    </location>
</feature>
<evidence type="ECO:0000256" key="1">
    <source>
        <dbReference type="SAM" id="MobiDB-lite"/>
    </source>
</evidence>
<organism evidence="3 4">
    <name type="scientific">Chlamydomonas schloesseri</name>
    <dbReference type="NCBI Taxonomy" id="2026947"/>
    <lineage>
        <taxon>Eukaryota</taxon>
        <taxon>Viridiplantae</taxon>
        <taxon>Chlorophyta</taxon>
        <taxon>core chlorophytes</taxon>
        <taxon>Chlorophyceae</taxon>
        <taxon>CS clade</taxon>
        <taxon>Chlamydomonadales</taxon>
        <taxon>Chlamydomonadaceae</taxon>
        <taxon>Chlamydomonas</taxon>
    </lineage>
</organism>
<feature type="region of interest" description="Disordered" evidence="1">
    <location>
        <begin position="428"/>
        <end position="455"/>
    </location>
</feature>
<name>A0A835WUI3_9CHLO</name>
<keyword evidence="4" id="KW-1185">Reference proteome</keyword>
<dbReference type="OrthoDB" id="545322at2759"/>
<feature type="region of interest" description="Disordered" evidence="1">
    <location>
        <begin position="795"/>
        <end position="815"/>
    </location>
</feature>
<feature type="transmembrane region" description="Helical" evidence="2">
    <location>
        <begin position="907"/>
        <end position="926"/>
    </location>
</feature>
<evidence type="ECO:0000313" key="3">
    <source>
        <dbReference type="EMBL" id="KAG2454513.1"/>
    </source>
</evidence>
<feature type="region of interest" description="Disordered" evidence="1">
    <location>
        <begin position="155"/>
        <end position="228"/>
    </location>
</feature>
<feature type="compositionally biased region" description="Basic and acidic residues" evidence="1">
    <location>
        <begin position="158"/>
        <end position="168"/>
    </location>
</feature>
<accession>A0A835WUI3</accession>
<keyword evidence="2" id="KW-0812">Transmembrane</keyword>
<dbReference type="EMBL" id="JAEHOD010000001">
    <property type="protein sequence ID" value="KAG2454513.1"/>
    <property type="molecule type" value="Genomic_DNA"/>
</dbReference>
<feature type="compositionally biased region" description="Polar residues" evidence="1">
    <location>
        <begin position="374"/>
        <end position="383"/>
    </location>
</feature>
<feature type="transmembrane region" description="Helical" evidence="2">
    <location>
        <begin position="1018"/>
        <end position="1041"/>
    </location>
</feature>
<comment type="caution">
    <text evidence="3">The sequence shown here is derived from an EMBL/GenBank/DDBJ whole genome shotgun (WGS) entry which is preliminary data.</text>
</comment>
<dbReference type="AlphaFoldDB" id="A0A835WUI3"/>
<protein>
    <submittedName>
        <fullName evidence="3">Uncharacterized protein</fullName>
    </submittedName>
</protein>
<sequence>MPLYLSAAAPLCTYAARAAPFVSWCLAGPQGPAGSGLSATSGLVLFRINPVGDAFLALSIEPLIAPAELAFNAFALAAVWLLTLWHGARFPHLGATMVPQLLLRLASISVIHTLARYRRSRGRAAAVPCGAGAVAEKGVFVARKAGSMDQVEGLDGEAALKGRPELDGGRGSAGVSRSPSDRGAASTSEASSAGVSGTGSRSVHRDVPPDEQLYHTANPGQLHHTYTPAAGGDAAAAVEAAFESALSWEVAALHAGHSTDAGHCDTAALQGGYTPPLVEQLAAQQYPGLLAAGSQPAYRSVVRRRTTRIKIPFAEPEQLSPGFMERLQGVAAQHGVVLAGVYVRPGCIELLLDMEVWSDTDDTGSSGSSAGTGVTPSDTTSASGVDFLLTGGGGGGAGGGGKCPDATQGEQEMLEQVLAALRLQLQGPAAGARPQSGVREEIEQAEDQGQQPTEPEGGLWALRRLMREQPVTVQNADLQAWELQLEPRPLQQPQLVQAPRQPPTGTTLPAAVMSMEPRVHVWSPGDSASPLTLNLRLLAPAGSLFPEAILPGGSSRVIQLHEQRWPVEALVRCQGEYLQAHLQAFGRCVGGGGSHVSTGMVEVEAVVQVHVQQPLRAVTALMVEVRCCGRLGSSATLLVLRDAELLPDLQAAVAGLAPRPGDLDALLLDVATWLRLVEGAADPGQHGAAAADTAAAVSGAAPGRGALLRLGAHLFEYASRHSLSALASCVRRGLVAAGLPAPVLLSSETEPLRRAREIWLKSQQQQQQQQQPLRRQKEETLGVPRPEIQQQFAASTELAAGPCRPTQACSAGSGREAKAKAQAEAKVEAATEVGPGSGREPMMRLVRRSLARSLGWQRGSEAEEAAFEAYAAPLVFAHVHAIQAVEALSLLALLFRARHNLLSRGNLTTLSGCCTGTLAGLAWLLLPRPAWVRLVNGLKVPRYLMYMLAKAMIGFLGFPAPPGIIGYQLGPAMLVMEGLLLPGSNLLPFGTAALITLAKWPLGVAMMLGSGATAHLPTAVWLCGRIVLLALLTTATCHTQIRLSFALRRQRAAVAKARAGLEPGAAAVQGPGVGGLEDSKKTV</sequence>
<evidence type="ECO:0000313" key="4">
    <source>
        <dbReference type="Proteomes" id="UP000613740"/>
    </source>
</evidence>
<keyword evidence="2" id="KW-1133">Transmembrane helix</keyword>
<reference evidence="3" key="1">
    <citation type="journal article" date="2020" name="bioRxiv">
        <title>Comparative genomics of Chlamydomonas.</title>
        <authorList>
            <person name="Craig R.J."/>
            <person name="Hasan A.R."/>
            <person name="Ness R.W."/>
            <person name="Keightley P.D."/>
        </authorList>
    </citation>
    <scope>NUCLEOTIDE SEQUENCE</scope>
    <source>
        <strain evidence="3">CCAP 11/173</strain>
    </source>
</reference>
<feature type="transmembrane region" description="Helical" evidence="2">
    <location>
        <begin position="946"/>
        <end position="967"/>
    </location>
</feature>
<evidence type="ECO:0000256" key="2">
    <source>
        <dbReference type="SAM" id="Phobius"/>
    </source>
</evidence>